<dbReference type="RefSeq" id="WP_306718263.1">
    <property type="nucleotide sequence ID" value="NZ_JAWNGC010000016.1"/>
</dbReference>
<reference evidence="1" key="1">
    <citation type="submission" date="2023-10" db="EMBL/GenBank/DDBJ databases">
        <title>Whole Genome based description of the genera Actinobaculum and Actinotignum reveals a complex phylogenetic relationship within the species included in the genus Actinotignum.</title>
        <authorList>
            <person name="Jensen C.S."/>
            <person name="Dargis R."/>
            <person name="Kemp M."/>
            <person name="Christensen J.J."/>
        </authorList>
    </citation>
    <scope>NUCLEOTIDE SEQUENCE</scope>
    <source>
        <strain evidence="1">SLA_B511</strain>
    </source>
</reference>
<protein>
    <submittedName>
        <fullName evidence="1">Uncharacterized protein</fullName>
    </submittedName>
</protein>
<comment type="caution">
    <text evidence="1">The sequence shown here is derived from an EMBL/GenBank/DDBJ whole genome shotgun (WGS) entry which is preliminary data.</text>
</comment>
<proteinExistence type="predicted"/>
<dbReference type="Proteomes" id="UP001281731">
    <property type="component" value="Unassembled WGS sequence"/>
</dbReference>
<evidence type="ECO:0000313" key="2">
    <source>
        <dbReference type="Proteomes" id="UP001281731"/>
    </source>
</evidence>
<organism evidence="1 2">
    <name type="scientific">Actinotignum urinale</name>
    <dbReference type="NCBI Taxonomy" id="190146"/>
    <lineage>
        <taxon>Bacteria</taxon>
        <taxon>Bacillati</taxon>
        <taxon>Actinomycetota</taxon>
        <taxon>Actinomycetes</taxon>
        <taxon>Actinomycetales</taxon>
        <taxon>Actinomycetaceae</taxon>
        <taxon>Actinotignum</taxon>
    </lineage>
</organism>
<accession>A0AAW9HP16</accession>
<gene>
    <name evidence="1" type="ORF">R6G80_07860</name>
</gene>
<name>A0AAW9HP16_9ACTO</name>
<evidence type="ECO:0000313" key="1">
    <source>
        <dbReference type="EMBL" id="MDY5155631.1"/>
    </source>
</evidence>
<dbReference type="AlphaFoldDB" id="A0AAW9HP16"/>
<dbReference type="EMBL" id="JAWNGC010000016">
    <property type="protein sequence ID" value="MDY5155631.1"/>
    <property type="molecule type" value="Genomic_DNA"/>
</dbReference>
<sequence length="31" mass="3385">MDEGKPYNESDEAFTDEGHATAWAIGMINAL</sequence>